<evidence type="ECO:0000259" key="1">
    <source>
        <dbReference type="Pfam" id="PF00134"/>
    </source>
</evidence>
<evidence type="ECO:0000313" key="3">
    <source>
        <dbReference type="Proteomes" id="UP000789570"/>
    </source>
</evidence>
<dbReference type="Gene3D" id="1.10.472.10">
    <property type="entry name" value="Cyclin-like"/>
    <property type="match status" value="3"/>
</dbReference>
<dbReference type="GO" id="GO:0016538">
    <property type="term" value="F:cyclin-dependent protein serine/threonine kinase regulator activity"/>
    <property type="evidence" value="ECO:0007669"/>
    <property type="project" value="InterPro"/>
</dbReference>
<organism evidence="2 3">
    <name type="scientific">Funneliformis caledonium</name>
    <dbReference type="NCBI Taxonomy" id="1117310"/>
    <lineage>
        <taxon>Eukaryota</taxon>
        <taxon>Fungi</taxon>
        <taxon>Fungi incertae sedis</taxon>
        <taxon>Mucoromycota</taxon>
        <taxon>Glomeromycotina</taxon>
        <taxon>Glomeromycetes</taxon>
        <taxon>Glomerales</taxon>
        <taxon>Glomeraceae</taxon>
        <taxon>Funneliformis</taxon>
    </lineage>
</organism>
<dbReference type="OrthoDB" id="10264655at2759"/>
<reference evidence="2" key="1">
    <citation type="submission" date="2021-06" db="EMBL/GenBank/DDBJ databases">
        <authorList>
            <person name="Kallberg Y."/>
            <person name="Tangrot J."/>
            <person name="Rosling A."/>
        </authorList>
    </citation>
    <scope>NUCLEOTIDE SEQUENCE</scope>
    <source>
        <strain evidence="2">UK204</strain>
    </source>
</reference>
<proteinExistence type="predicted"/>
<dbReference type="Proteomes" id="UP000789570">
    <property type="component" value="Unassembled WGS sequence"/>
</dbReference>
<dbReference type="PANTHER" id="PTHR10026">
    <property type="entry name" value="CYCLIN"/>
    <property type="match status" value="1"/>
</dbReference>
<keyword evidence="3" id="KW-1185">Reference proteome</keyword>
<dbReference type="CDD" id="cd20533">
    <property type="entry name" value="CYCLIN_CCNL_rpt2"/>
    <property type="match status" value="1"/>
</dbReference>
<gene>
    <name evidence="2" type="ORF">FCALED_LOCUS4504</name>
</gene>
<evidence type="ECO:0000313" key="2">
    <source>
        <dbReference type="EMBL" id="CAG8517160.1"/>
    </source>
</evidence>
<name>A0A9N9F826_9GLOM</name>
<dbReference type="InterPro" id="IPR036915">
    <property type="entry name" value="Cyclin-like_sf"/>
</dbReference>
<dbReference type="InterPro" id="IPR043198">
    <property type="entry name" value="Cyclin/Ssn8"/>
</dbReference>
<dbReference type="GO" id="GO:0006357">
    <property type="term" value="P:regulation of transcription by RNA polymerase II"/>
    <property type="evidence" value="ECO:0007669"/>
    <property type="project" value="InterPro"/>
</dbReference>
<protein>
    <submittedName>
        <fullName evidence="2">1308_t:CDS:1</fullName>
    </submittedName>
</protein>
<dbReference type="AlphaFoldDB" id="A0A9N9F826"/>
<accession>A0A9N9F826</accession>
<dbReference type="PIRSF" id="PIRSF036580">
    <property type="entry name" value="Cyclin_L"/>
    <property type="match status" value="1"/>
</dbReference>
<feature type="domain" description="Cyclin N-terminal" evidence="1">
    <location>
        <begin position="53"/>
        <end position="125"/>
    </location>
</feature>
<dbReference type="SUPFAM" id="SSF47954">
    <property type="entry name" value="Cyclin-like"/>
    <property type="match status" value="2"/>
</dbReference>
<comment type="caution">
    <text evidence="2">The sequence shown here is derived from an EMBL/GenBank/DDBJ whole genome shotgun (WGS) entry which is preliminary data.</text>
</comment>
<dbReference type="EMBL" id="CAJVPQ010000887">
    <property type="protein sequence ID" value="CAG8517160.1"/>
    <property type="molecule type" value="Genomic_DNA"/>
</dbReference>
<sequence>MSKLSLQNAILTYEQLETTPSKKDNIPEELEDELRRLGCDFIQSAGILLRLPQVAMATAQDIGMGALFLASKVSEAPCKIRDLINVYHYLIRSYCGKPMEPLEYLGQDALVIAEMQILKKLGFNVHVQLPYGLMVNYLKVLELTDHETIPQKAWGYLNDSLRTNVYVCYQPATVACAVIWLAARISQVKLPTSPPWWELFEAELEDILFE</sequence>
<dbReference type="InterPro" id="IPR006671">
    <property type="entry name" value="Cyclin_N"/>
</dbReference>
<dbReference type="Pfam" id="PF00134">
    <property type="entry name" value="Cyclin_N"/>
    <property type="match status" value="1"/>
</dbReference>